<dbReference type="InterPro" id="IPR005312">
    <property type="entry name" value="DUF1759"/>
</dbReference>
<feature type="compositionally biased region" description="Basic residues" evidence="2">
    <location>
        <begin position="520"/>
        <end position="531"/>
    </location>
</feature>
<evidence type="ECO:0000256" key="1">
    <source>
        <dbReference type="SAM" id="Coils"/>
    </source>
</evidence>
<evidence type="ECO:0000313" key="4">
    <source>
        <dbReference type="Proteomes" id="UP001249851"/>
    </source>
</evidence>
<dbReference type="Pfam" id="PF03564">
    <property type="entry name" value="DUF1759"/>
    <property type="match status" value="1"/>
</dbReference>
<evidence type="ECO:0000256" key="2">
    <source>
        <dbReference type="SAM" id="MobiDB-lite"/>
    </source>
</evidence>
<accession>A0AAD9QWM1</accession>
<sequence length="1773" mass="202680">MSDCGDQLHILDGERNTESPKASSDLGTRPRTLSRKALQNSTERKRHVVSTLNDKLKRIIQSVGEEKQAHNVGNILNDLITITKDLKAALIELENLYANDKYGDYKGETITNERWIINRAEALIEEIKYKEAKKLAETHSCQSRRSRRSNSSCSNSTTSSAARMKAIAEAAAARENAQFERLIAEKEHPHKEREEEIERKRQQECTEHEKEVSILTANREVTVADAKLKAIERVIDEEENESKDEISEMLKLKSEVRTEDWVRTNFTAQNPPQETSCEPEKSNHINFSPNGLPASSTPILEASVSHLIKSLALSNKKVVAGLSRQSLPKCHPDTFSGDPTLFHPWKEAFKAMINDAVSPMQEINYLRRFTTGEPQRLVDNYRKRNPHNPHALLENLWSELERRFGNAAIITNALLDRMHTTASFNDNENKKLQEFADLCEDVESQVAYLPGLACLNYPNAIQPIADKLPPPLRGKWEKQVAKYSDRNAGAYPSFSLFSQLVQNHARVKNDPNIHIGAKQPKQRPLSRRVLKSRTERDLKDPHTSRYKEEERAKHCLFHNKVGHNLEECRAFATKTFQEKTDWISKAGICFKCLSGEHQANVCERMIRCGICGDNRHLSLLHKEKLHSTQNDSEAVNARCTSVCNINGGVSCSKILLVDVLSKITTDSPHRVYAIIDEQSNTSSISSELADELGADGPREKYYLSTCISEHETKYGRRVPGVYIRSLNGIKLDLPTLVECESIPRDKREIPTPKTAARFPHLKQIAEEIPPLDDNAEVHLLIGRDAPELLKTCLDLAGGPRHAVVRRTNVLSNGDIALTEAHSNQMPLQTYELMPCPNRFKITGTLSDQQERIRENVFHTSPYDNDVSLSCDDLKFLRIMEAEIHKNETGHWEMPLPFRQKEVRMPNNYAQASSRLKGLLRTLNKKPQMQSDYFAFMEKIFERGHASPVPLEDTREKARSGQVWYLPHFGVYHPKKPTRENVTVMCDIEQMFHSFHVNPQHRDFLRFLWYEGNTPENSIIEYQMNVHLFGNGPRPAVASYGLKKTASDGEEKFGEAAARFVHRNFYVDDSVTSLPTADEAIELLTTTQKMLTEANLRLHKVISNSVKVMEAFPNEDRGKDLRDLDLRCNPLPPQRSLGVYWNLEKDTFTYKVDPTDKPFTRRGVLSIVNSIYDPLGLAAPVLLEGKLILQHLVIMEKKTLDKPLGWDDPLPEAQSDQWKRWRNSLPDLEKIALPRCYHPKEFDNITRAEIHTFSDASKDAIGASAQAASRILKEIDMKIDEVTFYTDSKVVLGYIQNDSRRFHVYVANRVQLIRRLSDPHRWRYVDTSQNPADLATRRLSVSDLVKSNWLTGPQFLNNPTATLSLEPKEFLLDQYDPEVRKVSVHVTHTTDRSSLSTSSFSRFSSFTSLQRAIANLIVVIKKFKLRKNKLREVKWERKPPVESEHRGPTLLELQQATTVIIKAVQREVYADGFKLQHEIRTAEGNRGVRTNELKHMIKRSTLYHLNPFIDDDGILRVGGRLRRLKLEYREKHPVLMPKKHHVTTLIVRHYHLQVHHQGRLMTHDSRQERNKPDCFADATHKTCPGFKTLWVFHPLLHKLVKLATLESPKEDTEAFIQFWSLLNKVLQALLGNKEYLFNPTGWVLGVAGGEWNAIKIIFGEAAVSRVVSCEFHYKQSNSMKSVKLNGASRTHFEQSAGALLEANTVSVFEKKRADLNRFIKEKPEERKFLPPWVQWWEDTKIHIFRAFKNSVNAPHMNIAETGAIQQPRSQGFSS</sequence>
<name>A0AAD9QWM1_ACRCE</name>
<feature type="region of interest" description="Disordered" evidence="2">
    <location>
        <begin position="1"/>
        <end position="31"/>
    </location>
</feature>
<dbReference type="InterPro" id="IPR043502">
    <property type="entry name" value="DNA/RNA_pol_sf"/>
</dbReference>
<feature type="compositionally biased region" description="Basic and acidic residues" evidence="2">
    <location>
        <begin position="9"/>
        <end position="18"/>
    </location>
</feature>
<dbReference type="Pfam" id="PF05380">
    <property type="entry name" value="Peptidase_A17"/>
    <property type="match status" value="1"/>
</dbReference>
<evidence type="ECO:0000313" key="3">
    <source>
        <dbReference type="EMBL" id="KAK2568752.1"/>
    </source>
</evidence>
<keyword evidence="1" id="KW-0175">Coiled coil</keyword>
<feature type="region of interest" description="Disordered" evidence="2">
    <location>
        <begin position="135"/>
        <end position="159"/>
    </location>
</feature>
<dbReference type="InterPro" id="IPR008042">
    <property type="entry name" value="Retrotrans_Pao"/>
</dbReference>
<reference evidence="3" key="1">
    <citation type="journal article" date="2023" name="G3 (Bethesda)">
        <title>Whole genome assembly and annotation of the endangered Caribbean coral Acropora cervicornis.</title>
        <authorList>
            <person name="Selwyn J.D."/>
            <person name="Vollmer S.V."/>
        </authorList>
    </citation>
    <scope>NUCLEOTIDE SEQUENCE</scope>
    <source>
        <strain evidence="3">K2</strain>
    </source>
</reference>
<dbReference type="EMBL" id="JARQWQ010000011">
    <property type="protein sequence ID" value="KAK2568752.1"/>
    <property type="molecule type" value="Genomic_DNA"/>
</dbReference>
<protein>
    <submittedName>
        <fullName evidence="3">Uncharacterized protein</fullName>
    </submittedName>
</protein>
<dbReference type="Proteomes" id="UP001249851">
    <property type="component" value="Unassembled WGS sequence"/>
</dbReference>
<feature type="region of interest" description="Disordered" evidence="2">
    <location>
        <begin position="514"/>
        <end position="545"/>
    </location>
</feature>
<organism evidence="3 4">
    <name type="scientific">Acropora cervicornis</name>
    <name type="common">Staghorn coral</name>
    <dbReference type="NCBI Taxonomy" id="6130"/>
    <lineage>
        <taxon>Eukaryota</taxon>
        <taxon>Metazoa</taxon>
        <taxon>Cnidaria</taxon>
        <taxon>Anthozoa</taxon>
        <taxon>Hexacorallia</taxon>
        <taxon>Scleractinia</taxon>
        <taxon>Astrocoeniina</taxon>
        <taxon>Acroporidae</taxon>
        <taxon>Acropora</taxon>
    </lineage>
</organism>
<dbReference type="PANTHER" id="PTHR47331:SF6">
    <property type="entry name" value="DOUBLECORTIN DOMAIN-CONTAINING PROTEIN"/>
    <property type="match status" value="1"/>
</dbReference>
<keyword evidence="4" id="KW-1185">Reference proteome</keyword>
<dbReference type="PANTHER" id="PTHR47331">
    <property type="entry name" value="PHD-TYPE DOMAIN-CONTAINING PROTEIN"/>
    <property type="match status" value="1"/>
</dbReference>
<feature type="coiled-coil region" evidence="1">
    <location>
        <begin position="221"/>
        <end position="255"/>
    </location>
</feature>
<feature type="compositionally biased region" description="Basic and acidic residues" evidence="2">
    <location>
        <begin position="532"/>
        <end position="545"/>
    </location>
</feature>
<reference evidence="3" key="2">
    <citation type="journal article" date="2023" name="Science">
        <title>Genomic signatures of disease resistance in endangered staghorn corals.</title>
        <authorList>
            <person name="Vollmer S.V."/>
            <person name="Selwyn J.D."/>
            <person name="Despard B.A."/>
            <person name="Roesel C.L."/>
        </authorList>
    </citation>
    <scope>NUCLEOTIDE SEQUENCE</scope>
    <source>
        <strain evidence="3">K2</strain>
    </source>
</reference>
<dbReference type="SUPFAM" id="SSF56672">
    <property type="entry name" value="DNA/RNA polymerases"/>
    <property type="match status" value="1"/>
</dbReference>
<feature type="region of interest" description="Disordered" evidence="2">
    <location>
        <begin position="185"/>
        <end position="207"/>
    </location>
</feature>
<feature type="compositionally biased region" description="Low complexity" evidence="2">
    <location>
        <begin position="149"/>
        <end position="159"/>
    </location>
</feature>
<gene>
    <name evidence="3" type="ORF">P5673_006760</name>
</gene>
<proteinExistence type="predicted"/>
<comment type="caution">
    <text evidence="3">The sequence shown here is derived from an EMBL/GenBank/DDBJ whole genome shotgun (WGS) entry which is preliminary data.</text>
</comment>